<dbReference type="InterPro" id="IPR033985">
    <property type="entry name" value="SusD-like_N"/>
</dbReference>
<evidence type="ECO:0000259" key="6">
    <source>
        <dbReference type="Pfam" id="PF07980"/>
    </source>
</evidence>
<keyword evidence="9" id="KW-1185">Reference proteome</keyword>
<gene>
    <name evidence="8" type="ORF">BLX24_23210</name>
</gene>
<comment type="similarity">
    <text evidence="2">Belongs to the SusD family.</text>
</comment>
<evidence type="ECO:0000256" key="5">
    <source>
        <dbReference type="ARBA" id="ARBA00023237"/>
    </source>
</evidence>
<dbReference type="InterPro" id="IPR011990">
    <property type="entry name" value="TPR-like_helical_dom_sf"/>
</dbReference>
<evidence type="ECO:0000256" key="3">
    <source>
        <dbReference type="ARBA" id="ARBA00022729"/>
    </source>
</evidence>
<proteinExistence type="inferred from homology"/>
<comment type="caution">
    <text evidence="8">The sequence shown here is derived from an EMBL/GenBank/DDBJ whole genome shotgun (WGS) entry which is preliminary data.</text>
</comment>
<evidence type="ECO:0000256" key="1">
    <source>
        <dbReference type="ARBA" id="ARBA00004442"/>
    </source>
</evidence>
<reference evidence="8 9" key="1">
    <citation type="submission" date="2016-10" db="EMBL/GenBank/DDBJ databases">
        <title>Arsenicibacter rosenii gen. nov., sp. nov., an efficient arsenic-methylating bacterium isolated from an arsenic-contaminated paddy soil.</title>
        <authorList>
            <person name="Huang K."/>
        </authorList>
    </citation>
    <scope>NUCLEOTIDE SEQUENCE [LARGE SCALE GENOMIC DNA]</scope>
    <source>
        <strain evidence="8 9">SM-1</strain>
    </source>
</reference>
<feature type="domain" description="SusD-like N-terminal" evidence="7">
    <location>
        <begin position="18"/>
        <end position="182"/>
    </location>
</feature>
<comment type="subcellular location">
    <subcellularLocation>
        <location evidence="1">Cell outer membrane</location>
    </subcellularLocation>
</comment>
<dbReference type="AlphaFoldDB" id="A0A1S2VDC9"/>
<accession>A0A1S2VDC9</accession>
<keyword evidence="3" id="KW-0732">Signal</keyword>
<sequence>MAMALIAMPCLQGCDKLLEVKPDSSITEQTYFTSEADFEPYLTGIYSAMRSFANSDLYGSQRGDEYVNGINARLNAAVSLHQLSPSNGAADWQPWYTAIGNCNLLLDKIQRFEFADSPNTKKRILGETYALRAYFYFSLTRIFGKVPLMLQAVTDDNVPLLERSAETEVMKQIQSDIEASVQNFTSMTNFAKNVFPSTKYRFSYAGVQALKMDSRMWSAKVLGGGAADFNAALAAAAEVEASGVSLNADFKNVIAVRGAANPEHILTAFFLRDEGATNFAINLMALTSTITGVINADSIVSAVSPAYAQSGYLMSPGARSWFSSAADKRIPFTYVTERRATGPTGSVWVVKHPGTRYADDRVADNDLPVYRLADIILLKAEAYAALGNTQNAVTELNKIRKRAGIGDYTGATDKITLETAILTERGRELYAENKRWYDLVRFHKGGTIDIYKFVPNLVGKTTPLYWPITITNLGKNAKLVQTEGY</sequence>
<organism evidence="8 9">
    <name type="scientific">Arsenicibacter rosenii</name>
    <dbReference type="NCBI Taxonomy" id="1750698"/>
    <lineage>
        <taxon>Bacteria</taxon>
        <taxon>Pseudomonadati</taxon>
        <taxon>Bacteroidota</taxon>
        <taxon>Cytophagia</taxon>
        <taxon>Cytophagales</taxon>
        <taxon>Spirosomataceae</taxon>
        <taxon>Arsenicibacter</taxon>
    </lineage>
</organism>
<dbReference type="Pfam" id="PF07980">
    <property type="entry name" value="SusD_RagB"/>
    <property type="match status" value="1"/>
</dbReference>
<dbReference type="Pfam" id="PF14322">
    <property type="entry name" value="SusD-like_3"/>
    <property type="match status" value="1"/>
</dbReference>
<name>A0A1S2VDC9_9BACT</name>
<evidence type="ECO:0000256" key="4">
    <source>
        <dbReference type="ARBA" id="ARBA00023136"/>
    </source>
</evidence>
<protein>
    <submittedName>
        <fullName evidence="8">RagB/SusD family nutrient uptake outer membrane protein</fullName>
    </submittedName>
</protein>
<evidence type="ECO:0000259" key="7">
    <source>
        <dbReference type="Pfam" id="PF14322"/>
    </source>
</evidence>
<dbReference type="CDD" id="cd08977">
    <property type="entry name" value="SusD"/>
    <property type="match status" value="1"/>
</dbReference>
<dbReference type="Proteomes" id="UP000181790">
    <property type="component" value="Unassembled WGS sequence"/>
</dbReference>
<dbReference type="EMBL" id="MORL01000019">
    <property type="protein sequence ID" value="OIN56761.1"/>
    <property type="molecule type" value="Genomic_DNA"/>
</dbReference>
<evidence type="ECO:0000313" key="8">
    <source>
        <dbReference type="EMBL" id="OIN56761.1"/>
    </source>
</evidence>
<evidence type="ECO:0000256" key="2">
    <source>
        <dbReference type="ARBA" id="ARBA00006275"/>
    </source>
</evidence>
<dbReference type="Gene3D" id="1.25.40.390">
    <property type="match status" value="1"/>
</dbReference>
<feature type="domain" description="RagB/SusD" evidence="6">
    <location>
        <begin position="351"/>
        <end position="485"/>
    </location>
</feature>
<keyword evidence="4" id="KW-0472">Membrane</keyword>
<dbReference type="GO" id="GO:0009279">
    <property type="term" value="C:cell outer membrane"/>
    <property type="evidence" value="ECO:0007669"/>
    <property type="project" value="UniProtKB-SubCell"/>
</dbReference>
<dbReference type="InterPro" id="IPR012944">
    <property type="entry name" value="SusD_RagB_dom"/>
</dbReference>
<dbReference type="SUPFAM" id="SSF48452">
    <property type="entry name" value="TPR-like"/>
    <property type="match status" value="1"/>
</dbReference>
<evidence type="ECO:0000313" key="9">
    <source>
        <dbReference type="Proteomes" id="UP000181790"/>
    </source>
</evidence>
<keyword evidence="5" id="KW-0998">Cell outer membrane</keyword>